<protein>
    <submittedName>
        <fullName evidence="2">Uncharacterized protein</fullName>
    </submittedName>
</protein>
<comment type="caution">
    <text evidence="2">The sequence shown here is derived from an EMBL/GenBank/DDBJ whole genome shotgun (WGS) entry which is preliminary data.</text>
</comment>
<evidence type="ECO:0000313" key="2">
    <source>
        <dbReference type="EMBL" id="HJC73272.1"/>
    </source>
</evidence>
<evidence type="ECO:0000313" key="3">
    <source>
        <dbReference type="Proteomes" id="UP000823918"/>
    </source>
</evidence>
<feature type="transmembrane region" description="Helical" evidence="1">
    <location>
        <begin position="221"/>
        <end position="237"/>
    </location>
</feature>
<keyword evidence="1" id="KW-1133">Transmembrane helix</keyword>
<gene>
    <name evidence="2" type="ORF">H9698_10855</name>
</gene>
<dbReference type="EMBL" id="DWWA01000054">
    <property type="protein sequence ID" value="HJC73272.1"/>
    <property type="molecule type" value="Genomic_DNA"/>
</dbReference>
<feature type="transmembrane region" description="Helical" evidence="1">
    <location>
        <begin position="275"/>
        <end position="298"/>
    </location>
</feature>
<accession>A0A9D2TLW3</accession>
<keyword evidence="1" id="KW-0472">Membrane</keyword>
<dbReference type="AlphaFoldDB" id="A0A9D2TLW3"/>
<reference evidence="2" key="1">
    <citation type="journal article" date="2021" name="PeerJ">
        <title>Extensive microbial diversity within the chicken gut microbiome revealed by metagenomics and culture.</title>
        <authorList>
            <person name="Gilroy R."/>
            <person name="Ravi A."/>
            <person name="Getino M."/>
            <person name="Pursley I."/>
            <person name="Horton D.L."/>
            <person name="Alikhan N.F."/>
            <person name="Baker D."/>
            <person name="Gharbi K."/>
            <person name="Hall N."/>
            <person name="Watson M."/>
            <person name="Adriaenssens E.M."/>
            <person name="Foster-Nyarko E."/>
            <person name="Jarju S."/>
            <person name="Secka A."/>
            <person name="Antonio M."/>
            <person name="Oren A."/>
            <person name="Chaudhuri R.R."/>
            <person name="La Ragione R."/>
            <person name="Hildebrand F."/>
            <person name="Pallen M.J."/>
        </authorList>
    </citation>
    <scope>NUCLEOTIDE SEQUENCE</scope>
    <source>
        <strain evidence="2">5933</strain>
    </source>
</reference>
<feature type="transmembrane region" description="Helical" evidence="1">
    <location>
        <begin position="168"/>
        <end position="189"/>
    </location>
</feature>
<reference evidence="2" key="2">
    <citation type="submission" date="2021-04" db="EMBL/GenBank/DDBJ databases">
        <authorList>
            <person name="Gilroy R."/>
        </authorList>
    </citation>
    <scope>NUCLEOTIDE SEQUENCE</scope>
    <source>
        <strain evidence="2">5933</strain>
    </source>
</reference>
<sequence>MAKNTRVYQPVAAKLGFAIDETSGVLYGTKEGYEVLIYASDVSHPTIVKIAVAVRGPQLTPEQLKQAAADMPDAAKIEQQNNCIIVYPKNVLLAAKLAERVEGALHSTIAFLQQNNFAACCQVCGKEGVMSPVNVADRYLCVCDDCFANLQQELEAATHAAAAKKENAVAGFVGALVGSLIGALCIVVVSQLGYVAAISGLVMAICTLKGYALLGGKLTTKGIVISVILMLFMTYVADRLDWAILVAREFDEDLFISYQAIPELLQAEVIEAANYYGNLALVYVFLLVGAVPTILVTARSQGAPSAYKMAGNSSTTVL</sequence>
<evidence type="ECO:0000256" key="1">
    <source>
        <dbReference type="SAM" id="Phobius"/>
    </source>
</evidence>
<name>A0A9D2TLW3_9FIRM</name>
<keyword evidence="1" id="KW-0812">Transmembrane</keyword>
<dbReference type="Proteomes" id="UP000823918">
    <property type="component" value="Unassembled WGS sequence"/>
</dbReference>
<organism evidence="2 3">
    <name type="scientific">Candidatus Ruthenibacterium merdavium</name>
    <dbReference type="NCBI Taxonomy" id="2838752"/>
    <lineage>
        <taxon>Bacteria</taxon>
        <taxon>Bacillati</taxon>
        <taxon>Bacillota</taxon>
        <taxon>Clostridia</taxon>
        <taxon>Eubacteriales</taxon>
        <taxon>Oscillospiraceae</taxon>
        <taxon>Ruthenibacterium</taxon>
    </lineage>
</organism>
<feature type="transmembrane region" description="Helical" evidence="1">
    <location>
        <begin position="195"/>
        <end position="214"/>
    </location>
</feature>
<proteinExistence type="predicted"/>